<protein>
    <submittedName>
        <fullName evidence="2">Uncharacterized protein</fullName>
    </submittedName>
</protein>
<dbReference type="Gene3D" id="1.10.238.10">
    <property type="entry name" value="EF-hand"/>
    <property type="match status" value="1"/>
</dbReference>
<name>A0A8S4Q5B0_OWEFU</name>
<evidence type="ECO:0000313" key="3">
    <source>
        <dbReference type="Proteomes" id="UP000749559"/>
    </source>
</evidence>
<dbReference type="PROSITE" id="PS00018">
    <property type="entry name" value="EF_HAND_1"/>
    <property type="match status" value="1"/>
</dbReference>
<reference evidence="2" key="1">
    <citation type="submission" date="2022-03" db="EMBL/GenBank/DDBJ databases">
        <authorList>
            <person name="Martin C."/>
        </authorList>
    </citation>
    <scope>NUCLEOTIDE SEQUENCE</scope>
</reference>
<evidence type="ECO:0000313" key="2">
    <source>
        <dbReference type="EMBL" id="CAH1801124.1"/>
    </source>
</evidence>
<dbReference type="SUPFAM" id="SSF47473">
    <property type="entry name" value="EF-hand"/>
    <property type="match status" value="1"/>
</dbReference>
<evidence type="ECO:0000256" key="1">
    <source>
        <dbReference type="ARBA" id="ARBA00022837"/>
    </source>
</evidence>
<keyword evidence="3" id="KW-1185">Reference proteome</keyword>
<keyword evidence="1" id="KW-0106">Calcium</keyword>
<sequence length="195" mass="22646">MAHCITISQEEFSTEKEMEQQNNTVAYGVVKGTTTFLWQRKMKTYFDAVVIGHPGKYITRSHYEEIIYRIKTRYKGLSKRAIEIINRVFLQILWGEPVTRGGDVGKNRKVSLTEFTRNAAENLKPENIGTFIEVLDYISASLFWFIDVDKDKDISLDEFNEFFILFGIPHQFSQNAFESIDADDSGQNALIRHFR</sequence>
<dbReference type="OrthoDB" id="427950at2759"/>
<dbReference type="EMBL" id="CAIIXF020000012">
    <property type="protein sequence ID" value="CAH1801124.1"/>
    <property type="molecule type" value="Genomic_DNA"/>
</dbReference>
<accession>A0A8S4Q5B0</accession>
<comment type="caution">
    <text evidence="2">The sequence shown here is derived from an EMBL/GenBank/DDBJ whole genome shotgun (WGS) entry which is preliminary data.</text>
</comment>
<organism evidence="2 3">
    <name type="scientific">Owenia fusiformis</name>
    <name type="common">Polychaete worm</name>
    <dbReference type="NCBI Taxonomy" id="6347"/>
    <lineage>
        <taxon>Eukaryota</taxon>
        <taxon>Metazoa</taxon>
        <taxon>Spiralia</taxon>
        <taxon>Lophotrochozoa</taxon>
        <taxon>Annelida</taxon>
        <taxon>Polychaeta</taxon>
        <taxon>Sedentaria</taxon>
        <taxon>Canalipalpata</taxon>
        <taxon>Sabellida</taxon>
        <taxon>Oweniida</taxon>
        <taxon>Oweniidae</taxon>
        <taxon>Owenia</taxon>
    </lineage>
</organism>
<dbReference type="InterPro" id="IPR011992">
    <property type="entry name" value="EF-hand-dom_pair"/>
</dbReference>
<proteinExistence type="predicted"/>
<dbReference type="Proteomes" id="UP000749559">
    <property type="component" value="Unassembled WGS sequence"/>
</dbReference>
<gene>
    <name evidence="2" type="ORF">OFUS_LOCUS24942</name>
</gene>
<dbReference type="AlphaFoldDB" id="A0A8S4Q5B0"/>
<dbReference type="InterPro" id="IPR018247">
    <property type="entry name" value="EF_Hand_1_Ca_BS"/>
</dbReference>